<evidence type="ECO:0000256" key="13">
    <source>
        <dbReference type="ARBA" id="ARBA00023235"/>
    </source>
</evidence>
<dbReference type="InterPro" id="IPR022459">
    <property type="entry name" value="Lysine_aminomutase"/>
</dbReference>
<dbReference type="GO" id="GO:0046872">
    <property type="term" value="F:metal ion binding"/>
    <property type="evidence" value="ECO:0007669"/>
    <property type="project" value="UniProtKB-KW"/>
</dbReference>
<keyword evidence="12 14" id="KW-0411">Iron-sulfur</keyword>
<organism evidence="18 19">
    <name type="scientific">Desulfosarcina widdelii</name>
    <dbReference type="NCBI Taxonomy" id="947919"/>
    <lineage>
        <taxon>Bacteria</taxon>
        <taxon>Pseudomonadati</taxon>
        <taxon>Thermodesulfobacteriota</taxon>
        <taxon>Desulfobacteria</taxon>
        <taxon>Desulfobacterales</taxon>
        <taxon>Desulfosarcinaceae</taxon>
        <taxon>Desulfosarcina</taxon>
    </lineage>
</organism>
<protein>
    <recommendedName>
        <fullName evidence="6">L-lysine 2,3-aminomutase</fullName>
        <ecNumber evidence="5">5.4.3.2</ecNumber>
    </recommendedName>
</protein>
<feature type="binding site" evidence="14">
    <location>
        <position position="195"/>
    </location>
    <ligand>
        <name>[4Fe-4S] cluster</name>
        <dbReference type="ChEBI" id="CHEBI:49883"/>
        <note>4Fe-4S-S-AdoMet</note>
    </ligand>
</feature>
<keyword evidence="9 14" id="KW-0479">Metal-binding</keyword>
<dbReference type="KEGG" id="dwd:DSCW_40890"/>
<evidence type="ECO:0000256" key="7">
    <source>
        <dbReference type="ARBA" id="ARBA00022485"/>
    </source>
</evidence>
<dbReference type="SFLD" id="SFLDG01070">
    <property type="entry name" value="PLP-dependent"/>
    <property type="match status" value="1"/>
</dbReference>
<evidence type="ECO:0000256" key="1">
    <source>
        <dbReference type="ARBA" id="ARBA00000911"/>
    </source>
</evidence>
<dbReference type="NCBIfam" id="TIGR00238">
    <property type="entry name" value="KamA family radical SAM protein"/>
    <property type="match status" value="1"/>
</dbReference>
<evidence type="ECO:0000256" key="14">
    <source>
        <dbReference type="PIRSR" id="PIRSR004911-1"/>
    </source>
</evidence>
<evidence type="ECO:0000256" key="11">
    <source>
        <dbReference type="ARBA" id="ARBA00023004"/>
    </source>
</evidence>
<dbReference type="Pfam" id="PF12544">
    <property type="entry name" value="LAM_C"/>
    <property type="match status" value="1"/>
</dbReference>
<keyword evidence="19" id="KW-1185">Reference proteome</keyword>
<evidence type="ECO:0000256" key="4">
    <source>
        <dbReference type="ARBA" id="ARBA00008703"/>
    </source>
</evidence>
<dbReference type="InterPro" id="IPR003739">
    <property type="entry name" value="Lys_aminomutase/Glu_NH3_mut"/>
</dbReference>
<comment type="catalytic activity">
    <reaction evidence="1">
        <text>L-lysine = (3S)-3,6-diaminohexanoate</text>
        <dbReference type="Rhea" id="RHEA:19177"/>
        <dbReference type="ChEBI" id="CHEBI:32551"/>
        <dbReference type="ChEBI" id="CHEBI:57434"/>
        <dbReference type="EC" id="5.4.3.2"/>
    </reaction>
</comment>
<dbReference type="PANTHER" id="PTHR30538:SF1">
    <property type="entry name" value="L-LYSINE 2,3-AMINOMUTASE"/>
    <property type="match status" value="1"/>
</dbReference>
<evidence type="ECO:0000256" key="9">
    <source>
        <dbReference type="ARBA" id="ARBA00022723"/>
    </source>
</evidence>
<evidence type="ECO:0000256" key="2">
    <source>
        <dbReference type="ARBA" id="ARBA00001933"/>
    </source>
</evidence>
<dbReference type="InterPro" id="IPR013785">
    <property type="entry name" value="Aldolase_TIM"/>
</dbReference>
<feature type="binding site" evidence="14">
    <location>
        <position position="198"/>
    </location>
    <ligand>
        <name>[4Fe-4S] cluster</name>
        <dbReference type="ChEBI" id="CHEBI:49883"/>
        <note>4Fe-4S-S-AdoMet</note>
    </ligand>
</feature>
<evidence type="ECO:0000256" key="16">
    <source>
        <dbReference type="SAM" id="MobiDB-lite"/>
    </source>
</evidence>
<dbReference type="InterPro" id="IPR058240">
    <property type="entry name" value="rSAM_sf"/>
</dbReference>
<dbReference type="Proteomes" id="UP000427769">
    <property type="component" value="Chromosome"/>
</dbReference>
<comment type="similarity">
    <text evidence="4">Belongs to the radical SAM superfamily. KamA family.</text>
</comment>
<evidence type="ECO:0000313" key="18">
    <source>
        <dbReference type="EMBL" id="BBO76672.1"/>
    </source>
</evidence>
<keyword evidence="10 15" id="KW-0663">Pyridoxal phosphate</keyword>
<dbReference type="Gene3D" id="6.10.140.1170">
    <property type="match status" value="1"/>
</dbReference>
<evidence type="ECO:0000256" key="8">
    <source>
        <dbReference type="ARBA" id="ARBA00022691"/>
    </source>
</evidence>
<dbReference type="PANTHER" id="PTHR30538">
    <property type="entry name" value="LYSINE 2,3-AMINOMUTASE-RELATED"/>
    <property type="match status" value="1"/>
</dbReference>
<proteinExistence type="inferred from homology"/>
<keyword evidence="13" id="KW-0413">Isomerase</keyword>
<keyword evidence="11" id="KW-0408">Iron</keyword>
<evidence type="ECO:0000259" key="17">
    <source>
        <dbReference type="PROSITE" id="PS51918"/>
    </source>
</evidence>
<dbReference type="GO" id="GO:0051539">
    <property type="term" value="F:4 iron, 4 sulfur cluster binding"/>
    <property type="evidence" value="ECO:0007669"/>
    <property type="project" value="UniProtKB-KW"/>
</dbReference>
<dbReference type="InterPro" id="IPR025895">
    <property type="entry name" value="LAM_C_dom"/>
</dbReference>
<dbReference type="InterPro" id="IPR007197">
    <property type="entry name" value="rSAM"/>
</dbReference>
<evidence type="ECO:0000256" key="12">
    <source>
        <dbReference type="ARBA" id="ARBA00023014"/>
    </source>
</evidence>
<name>A0A5K7Z3T6_9BACT</name>
<feature type="binding site" evidence="14">
    <location>
        <position position="191"/>
    </location>
    <ligand>
        <name>[4Fe-4S] cluster</name>
        <dbReference type="ChEBI" id="CHEBI:49883"/>
        <note>4Fe-4S-S-AdoMet</note>
    </ligand>
</feature>
<evidence type="ECO:0000256" key="10">
    <source>
        <dbReference type="ARBA" id="ARBA00022898"/>
    </source>
</evidence>
<dbReference type="GO" id="GO:0050066">
    <property type="term" value="F:L-lysine 2,3-aminomutase activity"/>
    <property type="evidence" value="ECO:0007669"/>
    <property type="project" value="UniProtKB-EC"/>
</dbReference>
<evidence type="ECO:0000256" key="5">
    <source>
        <dbReference type="ARBA" id="ARBA00012144"/>
    </source>
</evidence>
<dbReference type="Pfam" id="PF04055">
    <property type="entry name" value="Radical_SAM"/>
    <property type="match status" value="1"/>
</dbReference>
<dbReference type="CDD" id="cd01335">
    <property type="entry name" value="Radical_SAM"/>
    <property type="match status" value="1"/>
</dbReference>
<evidence type="ECO:0000256" key="15">
    <source>
        <dbReference type="PIRSR" id="PIRSR603739-50"/>
    </source>
</evidence>
<keyword evidence="8" id="KW-0949">S-adenosyl-L-methionine</keyword>
<dbReference type="AlphaFoldDB" id="A0A5K7Z3T6"/>
<feature type="modified residue" description="N6-(pyridoxal phosphate)lysine" evidence="15">
    <location>
        <position position="403"/>
    </location>
</feature>
<dbReference type="EMBL" id="AP021875">
    <property type="protein sequence ID" value="BBO76672.1"/>
    <property type="molecule type" value="Genomic_DNA"/>
</dbReference>
<gene>
    <name evidence="18" type="primary">kamA</name>
    <name evidence="18" type="ORF">DSCW_40890</name>
</gene>
<dbReference type="PIRSF" id="PIRSF004911">
    <property type="entry name" value="DUF160"/>
    <property type="match status" value="1"/>
</dbReference>
<comment type="cofactor">
    <cofactor evidence="2 15">
        <name>pyridoxal 5'-phosphate</name>
        <dbReference type="ChEBI" id="CHEBI:597326"/>
    </cofactor>
</comment>
<evidence type="ECO:0000313" key="19">
    <source>
        <dbReference type="Proteomes" id="UP000427769"/>
    </source>
</evidence>
<dbReference type="RefSeq" id="WP_231715502.1">
    <property type="nucleotide sequence ID" value="NZ_AP021875.1"/>
</dbReference>
<reference evidence="18 19" key="1">
    <citation type="submission" date="2019-11" db="EMBL/GenBank/DDBJ databases">
        <title>Comparative genomics of hydrocarbon-degrading Desulfosarcina strains.</title>
        <authorList>
            <person name="Watanabe M."/>
            <person name="Kojima H."/>
            <person name="Fukui M."/>
        </authorList>
    </citation>
    <scope>NUCLEOTIDE SEQUENCE [LARGE SCALE GENOMIC DNA]</scope>
    <source>
        <strain evidence="18 19">PP31</strain>
    </source>
</reference>
<feature type="domain" description="Radical SAM core" evidence="17">
    <location>
        <begin position="177"/>
        <end position="389"/>
    </location>
</feature>
<feature type="region of interest" description="Disordered" evidence="16">
    <location>
        <begin position="1"/>
        <end position="28"/>
    </location>
</feature>
<keyword evidence="7 14" id="KW-0004">4Fe-4S</keyword>
<evidence type="ECO:0000256" key="6">
    <source>
        <dbReference type="ARBA" id="ARBA00022363"/>
    </source>
</evidence>
<dbReference type="SFLD" id="SFLDS00029">
    <property type="entry name" value="Radical_SAM"/>
    <property type="match status" value="1"/>
</dbReference>
<comment type="cofactor">
    <cofactor evidence="3">
        <name>[4Fe-4S] cluster</name>
        <dbReference type="ChEBI" id="CHEBI:49883"/>
    </cofactor>
</comment>
<accession>A0A5K7Z3T6</accession>
<dbReference type="Gene3D" id="3.20.20.70">
    <property type="entry name" value="Aldolase class I"/>
    <property type="match status" value="1"/>
</dbReference>
<dbReference type="PROSITE" id="PS51918">
    <property type="entry name" value="RADICAL_SAM"/>
    <property type="match status" value="1"/>
</dbReference>
<dbReference type="SUPFAM" id="SSF102114">
    <property type="entry name" value="Radical SAM enzymes"/>
    <property type="match status" value="1"/>
</dbReference>
<evidence type="ECO:0000256" key="3">
    <source>
        <dbReference type="ARBA" id="ARBA00001966"/>
    </source>
</evidence>
<dbReference type="EC" id="5.4.3.2" evidence="5"/>
<feature type="compositionally biased region" description="Polar residues" evidence="16">
    <location>
        <begin position="1"/>
        <end position="15"/>
    </location>
</feature>
<dbReference type="SFLD" id="SFLDF00283">
    <property type="entry name" value="L-lysine_2_3-aminomutase_(LAM"/>
    <property type="match status" value="1"/>
</dbReference>
<sequence>MFFNRCGQTRSNPSRSRPHAMEVNTEVEEEPPSQAIDYTIALPLTAARPLTNRPSIKPVPNYPVSFRRKFLKIYYPDISDRQWNNWQWQIANRVCKPSQLKRFLTLSSEENAAMAGLATRLPLAITPYYLSLLVGHDMDYPLRKSVVPTINEFVQMPEEADDPLNEDHQSPVPGLVHRYPDRVLFLLLDFCSTYCRYCTRSRVVGHGRLHFNRKRLEQAMEYIRRTPTVRDVLLSGGDPLTLGDSRLDWLLTRLRQIKHVEIIRIGTKIPAVLPQRVTSQLVRMLKRHHPLWMSLHFTHPDECTPEASQACQRLADAGIPLGSQTVLLKNINDSVETMNSLVHRLLRMRVRPYYLYQCDPISGSSHFRTTVDKGLEIIQRLRGFTSGYAVPTYVIDAPGGGGKIPLMPEYRQGRDGCDLVLRNYEGKTYRYPDSV</sequence>